<protein>
    <submittedName>
        <fullName evidence="4">Class C sortase</fullName>
    </submittedName>
</protein>
<feature type="region of interest" description="Disordered" evidence="2">
    <location>
        <begin position="1"/>
        <end position="27"/>
    </location>
</feature>
<comment type="caution">
    <text evidence="4">The sequence shown here is derived from an EMBL/GenBank/DDBJ whole genome shotgun (WGS) entry which is preliminary data.</text>
</comment>
<feature type="compositionally biased region" description="Basic residues" evidence="2">
    <location>
        <begin position="329"/>
        <end position="339"/>
    </location>
</feature>
<sequence>MTESPAGRQSAEAAVPGTSTRRPSTDGRRWRVPTLSLVIAFIALTGLGIWTYPSAAAWFSQLDQAKIIDNSATVTEGGKAENARQIALAHKYNVALESGAQLESNHRLPSGSGTSAKRAPAYDDVLVDGGPGVMTRLRIPSIDVDLPVYHGTDDATLLKGLGHLEGTSLPVGGKGTHSVITGHRGLADATMFTNLDKVGKGDRFTLTTFGQVLSYQVIKTQVVDPDETESLGTISDRDLVTLVTCTPLGINSQRILVTAERVYPTPAADQESGLAESDLPGFPWWIVIMAAGLVAAGIYVWWSGRPVRPKGEKPKPDTPAEVAEQSRTKTARTARGPRH</sequence>
<dbReference type="InterPro" id="IPR042002">
    <property type="entry name" value="Sortase_C"/>
</dbReference>
<dbReference type="Gene3D" id="2.40.260.10">
    <property type="entry name" value="Sortase"/>
    <property type="match status" value="1"/>
</dbReference>
<dbReference type="NCBIfam" id="TIGR01076">
    <property type="entry name" value="sortase_fam"/>
    <property type="match status" value="1"/>
</dbReference>
<keyword evidence="3" id="KW-0812">Transmembrane</keyword>
<keyword evidence="3" id="KW-0472">Membrane</keyword>
<evidence type="ECO:0000313" key="4">
    <source>
        <dbReference type="EMBL" id="GAA1521793.1"/>
    </source>
</evidence>
<feature type="compositionally biased region" description="Basic and acidic residues" evidence="2">
    <location>
        <begin position="309"/>
        <end position="318"/>
    </location>
</feature>
<dbReference type="EMBL" id="BAAALX010000014">
    <property type="protein sequence ID" value="GAA1521793.1"/>
    <property type="molecule type" value="Genomic_DNA"/>
</dbReference>
<name>A0ABN2AMI7_9MICO</name>
<dbReference type="RefSeq" id="WP_173157228.1">
    <property type="nucleotide sequence ID" value="NZ_BAAALX010000014.1"/>
</dbReference>
<dbReference type="InterPro" id="IPR023365">
    <property type="entry name" value="Sortase_dom-sf"/>
</dbReference>
<accession>A0ABN2AMI7</accession>
<dbReference type="Proteomes" id="UP001500177">
    <property type="component" value="Unassembled WGS sequence"/>
</dbReference>
<gene>
    <name evidence="4" type="ORF">GCM10009690_26290</name>
</gene>
<dbReference type="CDD" id="cd05827">
    <property type="entry name" value="Sortase_C"/>
    <property type="match status" value="1"/>
</dbReference>
<keyword evidence="5" id="KW-1185">Reference proteome</keyword>
<proteinExistence type="predicted"/>
<feature type="transmembrane region" description="Helical" evidence="3">
    <location>
        <begin position="282"/>
        <end position="302"/>
    </location>
</feature>
<organism evidence="4 5">
    <name type="scientific">Brevibacterium permense</name>
    <dbReference type="NCBI Taxonomy" id="234834"/>
    <lineage>
        <taxon>Bacteria</taxon>
        <taxon>Bacillati</taxon>
        <taxon>Actinomycetota</taxon>
        <taxon>Actinomycetes</taxon>
        <taxon>Micrococcales</taxon>
        <taxon>Brevibacteriaceae</taxon>
        <taxon>Brevibacterium</taxon>
    </lineage>
</organism>
<feature type="transmembrane region" description="Helical" evidence="3">
    <location>
        <begin position="32"/>
        <end position="52"/>
    </location>
</feature>
<dbReference type="SUPFAM" id="SSF63817">
    <property type="entry name" value="Sortase"/>
    <property type="match status" value="1"/>
</dbReference>
<evidence type="ECO:0000256" key="3">
    <source>
        <dbReference type="SAM" id="Phobius"/>
    </source>
</evidence>
<evidence type="ECO:0000256" key="1">
    <source>
        <dbReference type="ARBA" id="ARBA00022801"/>
    </source>
</evidence>
<dbReference type="Pfam" id="PF04203">
    <property type="entry name" value="Sortase"/>
    <property type="match status" value="1"/>
</dbReference>
<dbReference type="InterPro" id="IPR005754">
    <property type="entry name" value="Sortase"/>
</dbReference>
<dbReference type="NCBIfam" id="NF033745">
    <property type="entry name" value="class_C_sortase"/>
    <property type="match status" value="1"/>
</dbReference>
<evidence type="ECO:0000256" key="2">
    <source>
        <dbReference type="SAM" id="MobiDB-lite"/>
    </source>
</evidence>
<evidence type="ECO:0000313" key="5">
    <source>
        <dbReference type="Proteomes" id="UP001500177"/>
    </source>
</evidence>
<feature type="region of interest" description="Disordered" evidence="2">
    <location>
        <begin position="306"/>
        <end position="339"/>
    </location>
</feature>
<reference evidence="4 5" key="1">
    <citation type="journal article" date="2019" name="Int. J. Syst. Evol. Microbiol.">
        <title>The Global Catalogue of Microorganisms (GCM) 10K type strain sequencing project: providing services to taxonomists for standard genome sequencing and annotation.</title>
        <authorList>
            <consortium name="The Broad Institute Genomics Platform"/>
            <consortium name="The Broad Institute Genome Sequencing Center for Infectious Disease"/>
            <person name="Wu L."/>
            <person name="Ma J."/>
        </authorList>
    </citation>
    <scope>NUCLEOTIDE SEQUENCE [LARGE SCALE GENOMIC DNA]</scope>
    <source>
        <strain evidence="4 5">JCM 13318</strain>
    </source>
</reference>
<keyword evidence="3" id="KW-1133">Transmembrane helix</keyword>
<keyword evidence="1" id="KW-0378">Hydrolase</keyword>